<dbReference type="InterPro" id="IPR021130">
    <property type="entry name" value="PRib-ATP_PPHydrolase-like"/>
</dbReference>
<keyword evidence="4 8" id="KW-0547">Nucleotide-binding</keyword>
<gene>
    <name evidence="8" type="primary">hisE</name>
    <name evidence="9" type="ordered locus">Theam_1046</name>
</gene>
<dbReference type="SUPFAM" id="SSF101386">
    <property type="entry name" value="all-alpha NTP pyrophosphatases"/>
    <property type="match status" value="1"/>
</dbReference>
<dbReference type="EC" id="3.6.1.31" evidence="8"/>
<dbReference type="NCBIfam" id="TIGR03188">
    <property type="entry name" value="histidine_hisI"/>
    <property type="match status" value="1"/>
</dbReference>
<name>E8T2B8_THEA1</name>
<dbReference type="InterPro" id="IPR008179">
    <property type="entry name" value="HisE"/>
</dbReference>
<keyword evidence="7 8" id="KW-0368">Histidine biosynthesis</keyword>
<evidence type="ECO:0000256" key="5">
    <source>
        <dbReference type="ARBA" id="ARBA00022801"/>
    </source>
</evidence>
<organism evidence="9 10">
    <name type="scientific">Thermovibrio ammonificans (strain DSM 15698 / JCM 12110 / HB-1)</name>
    <dbReference type="NCBI Taxonomy" id="648996"/>
    <lineage>
        <taxon>Bacteria</taxon>
        <taxon>Pseudomonadati</taxon>
        <taxon>Aquificota</taxon>
        <taxon>Aquificia</taxon>
        <taxon>Desulfurobacteriales</taxon>
        <taxon>Desulfurobacteriaceae</taxon>
        <taxon>Thermovibrio</taxon>
    </lineage>
</organism>
<dbReference type="NCBIfam" id="NF001611">
    <property type="entry name" value="PRK00400.1-3"/>
    <property type="match status" value="1"/>
</dbReference>
<evidence type="ECO:0000256" key="1">
    <source>
        <dbReference type="ARBA" id="ARBA00001460"/>
    </source>
</evidence>
<dbReference type="Gene3D" id="1.10.287.1080">
    <property type="entry name" value="MazG-like"/>
    <property type="match status" value="1"/>
</dbReference>
<dbReference type="GO" id="GO:0004636">
    <property type="term" value="F:phosphoribosyl-ATP diphosphatase activity"/>
    <property type="evidence" value="ECO:0007669"/>
    <property type="project" value="UniProtKB-UniRule"/>
</dbReference>
<dbReference type="GO" id="GO:0005737">
    <property type="term" value="C:cytoplasm"/>
    <property type="evidence" value="ECO:0007669"/>
    <property type="project" value="UniProtKB-SubCell"/>
</dbReference>
<comment type="catalytic activity">
    <reaction evidence="1 8">
        <text>1-(5-phospho-beta-D-ribosyl)-ATP + H2O = 1-(5-phospho-beta-D-ribosyl)-5'-AMP + diphosphate + H(+)</text>
        <dbReference type="Rhea" id="RHEA:22828"/>
        <dbReference type="ChEBI" id="CHEBI:15377"/>
        <dbReference type="ChEBI" id="CHEBI:15378"/>
        <dbReference type="ChEBI" id="CHEBI:33019"/>
        <dbReference type="ChEBI" id="CHEBI:59457"/>
        <dbReference type="ChEBI" id="CHEBI:73183"/>
        <dbReference type="EC" id="3.6.1.31"/>
    </reaction>
</comment>
<accession>E8T2B8</accession>
<dbReference type="KEGG" id="tam:Theam_1046"/>
<dbReference type="PANTHER" id="PTHR42945">
    <property type="entry name" value="HISTIDINE BIOSYNTHESIS BIFUNCTIONAL PROTEIN"/>
    <property type="match status" value="1"/>
</dbReference>
<proteinExistence type="inferred from homology"/>
<evidence type="ECO:0000256" key="4">
    <source>
        <dbReference type="ARBA" id="ARBA00022741"/>
    </source>
</evidence>
<keyword evidence="3 8" id="KW-0028">Amino-acid biosynthesis</keyword>
<evidence type="ECO:0000256" key="2">
    <source>
        <dbReference type="ARBA" id="ARBA00005204"/>
    </source>
</evidence>
<comment type="pathway">
    <text evidence="2 8">Amino-acid biosynthesis; L-histidine biosynthesis; L-histidine from 5-phospho-alpha-D-ribose 1-diphosphate: step 2/9.</text>
</comment>
<keyword evidence="8" id="KW-0963">Cytoplasm</keyword>
<dbReference type="CDD" id="cd11534">
    <property type="entry name" value="NTP-PPase_HisIE_like"/>
    <property type="match status" value="1"/>
</dbReference>
<comment type="subcellular location">
    <subcellularLocation>
        <location evidence="8">Cytoplasm</location>
    </subcellularLocation>
</comment>
<dbReference type="GO" id="GO:0005524">
    <property type="term" value="F:ATP binding"/>
    <property type="evidence" value="ECO:0007669"/>
    <property type="project" value="UniProtKB-KW"/>
</dbReference>
<dbReference type="eggNOG" id="COG0140">
    <property type="taxonomic scope" value="Bacteria"/>
</dbReference>
<protein>
    <recommendedName>
        <fullName evidence="8">Phosphoribosyl-ATP pyrophosphatase</fullName>
        <shortName evidence="8">PRA-PH</shortName>
        <ecNumber evidence="8">3.6.1.31</ecNumber>
    </recommendedName>
</protein>
<dbReference type="AlphaFoldDB" id="E8T2B8"/>
<evidence type="ECO:0000256" key="6">
    <source>
        <dbReference type="ARBA" id="ARBA00022840"/>
    </source>
</evidence>
<dbReference type="Proteomes" id="UP000006362">
    <property type="component" value="Chromosome"/>
</dbReference>
<keyword evidence="6 8" id="KW-0067">ATP-binding</keyword>
<evidence type="ECO:0000256" key="8">
    <source>
        <dbReference type="HAMAP-Rule" id="MF_01020"/>
    </source>
</evidence>
<evidence type="ECO:0000256" key="7">
    <source>
        <dbReference type="ARBA" id="ARBA00023102"/>
    </source>
</evidence>
<dbReference type="FunFam" id="1.10.287.1080:FF:000002">
    <property type="entry name" value="Histidine biosynthesis bifunctional protein HisIE"/>
    <property type="match status" value="1"/>
</dbReference>
<dbReference type="GO" id="GO:0000105">
    <property type="term" value="P:L-histidine biosynthetic process"/>
    <property type="evidence" value="ECO:0007669"/>
    <property type="project" value="UniProtKB-UniRule"/>
</dbReference>
<comment type="similarity">
    <text evidence="8">Belongs to the PRA-PH family.</text>
</comment>
<dbReference type="STRING" id="648996.Theam_1046"/>
<dbReference type="EMBL" id="CP002444">
    <property type="protein sequence ID" value="ADU97013.1"/>
    <property type="molecule type" value="Genomic_DNA"/>
</dbReference>
<dbReference type="HAMAP" id="MF_01020">
    <property type="entry name" value="HisE"/>
    <property type="match status" value="1"/>
</dbReference>
<dbReference type="PANTHER" id="PTHR42945:SF1">
    <property type="entry name" value="HISTIDINE BIOSYNTHESIS BIFUNCTIONAL PROTEIN HIS7"/>
    <property type="match status" value="1"/>
</dbReference>
<dbReference type="Pfam" id="PF01503">
    <property type="entry name" value="PRA-PH"/>
    <property type="match status" value="1"/>
</dbReference>
<sequence length="95" mass="11154">MKMEEVLSKLYQVVKQRKEEMPENSYTAELFRRGEDRILQKVGEEAVETILALKSEDKQKGIYETADLLYHLIVALVNRGITLDEVAQELKRRMR</sequence>
<keyword evidence="10" id="KW-1185">Reference proteome</keyword>
<dbReference type="UniPathway" id="UPA00031">
    <property type="reaction ID" value="UER00007"/>
</dbReference>
<evidence type="ECO:0000313" key="10">
    <source>
        <dbReference type="Proteomes" id="UP000006362"/>
    </source>
</evidence>
<dbReference type="HOGENOM" id="CLU_123337_1_2_0"/>
<keyword evidence="5 8" id="KW-0378">Hydrolase</keyword>
<reference evidence="9" key="1">
    <citation type="submission" date="2011-01" db="EMBL/GenBank/DDBJ databases">
        <title>Complete sequence of chromosome of Thermovibrio ammonificans HB-1.</title>
        <authorList>
            <consortium name="US DOE Joint Genome Institute"/>
            <person name="Lucas S."/>
            <person name="Copeland A."/>
            <person name="Lapidus A."/>
            <person name="Cheng J.-F."/>
            <person name="Goodwin L."/>
            <person name="Pitluck S."/>
            <person name="Davenport K."/>
            <person name="Detter J.C."/>
            <person name="Han C."/>
            <person name="Tapia R."/>
            <person name="Land M."/>
            <person name="Hauser L."/>
            <person name="Kyrpides N."/>
            <person name="Ivanova N."/>
            <person name="Ovchinnikova G."/>
            <person name="Vetriani C."/>
            <person name="Woyke T."/>
        </authorList>
    </citation>
    <scope>NUCLEOTIDE SEQUENCE [LARGE SCALE GENOMIC DNA]</scope>
    <source>
        <strain evidence="9">HB-1</strain>
    </source>
</reference>
<evidence type="ECO:0000256" key="3">
    <source>
        <dbReference type="ARBA" id="ARBA00022605"/>
    </source>
</evidence>
<evidence type="ECO:0000313" key="9">
    <source>
        <dbReference type="EMBL" id="ADU97013.1"/>
    </source>
</evidence>